<dbReference type="GO" id="GO:0055037">
    <property type="term" value="C:recycling endosome"/>
    <property type="evidence" value="ECO:0007669"/>
    <property type="project" value="TreeGrafter"/>
</dbReference>
<dbReference type="AlphaFoldDB" id="A0A8D2KY39"/>
<dbReference type="Pfam" id="PF00405">
    <property type="entry name" value="Transferrin"/>
    <property type="match status" value="2"/>
</dbReference>
<dbReference type="GO" id="GO:0006826">
    <property type="term" value="P:iron ion transport"/>
    <property type="evidence" value="ECO:0007669"/>
    <property type="project" value="TreeGrafter"/>
</dbReference>
<sequence length="394" mass="42992">MPLTFCYDYELLCPDGSTAPLPAYATCNLGRGPGRAVVTRWTSGKSCVELGTACSCAQHLFGKAGKERVRFELFASAPFRGKDLLFHDATRHFQTTAEEAQISRILGLEYVALLSLTNSLVRWCCIGDAELRKCEEWALHIRSDPLVCVHADSKTNCIELIKNNGADAVTLDATHAYFADKCGLRPVAAECYGELASCFWNAALPPGYAIALVKKAAKHLSIRNLQGRRSCHSHVYSPAGWLLPSRYTQGSRICSADRTVPEYFWKGCMPGAGGNLCKVCIGPAEREGEKPSSRCAAHHDERYYGNLGALRSFGDVAFLEHHNLLQNIDSGWATGYSAGDLELLCPDGSRAAVTDWQTCNLGPVPPSVVVARPMTVARVYDFLAKSQVKLEVPV</sequence>
<dbReference type="SUPFAM" id="SSF53850">
    <property type="entry name" value="Periplasmic binding protein-like II"/>
    <property type="match status" value="2"/>
</dbReference>
<keyword evidence="3" id="KW-1185">Reference proteome</keyword>
<evidence type="ECO:0000259" key="1">
    <source>
        <dbReference type="PROSITE" id="PS51408"/>
    </source>
</evidence>
<evidence type="ECO:0000313" key="2">
    <source>
        <dbReference type="Ensembl" id="ENSVKKP00000013946.1"/>
    </source>
</evidence>
<proteinExistence type="predicted"/>
<dbReference type="PANTHER" id="PTHR11485">
    <property type="entry name" value="TRANSFERRIN"/>
    <property type="match status" value="1"/>
</dbReference>
<reference evidence="2" key="2">
    <citation type="submission" date="2025-09" db="UniProtKB">
        <authorList>
            <consortium name="Ensembl"/>
        </authorList>
    </citation>
    <scope>IDENTIFICATION</scope>
</reference>
<feature type="domain" description="Transferrin-like" evidence="1">
    <location>
        <begin position="121"/>
        <end position="394"/>
    </location>
</feature>
<dbReference type="InterPro" id="IPR001156">
    <property type="entry name" value="Transferrin-like_dom"/>
</dbReference>
<dbReference type="GO" id="GO:0005615">
    <property type="term" value="C:extracellular space"/>
    <property type="evidence" value="ECO:0007669"/>
    <property type="project" value="TreeGrafter"/>
</dbReference>
<dbReference type="OMA" id="HINCHLA"/>
<reference evidence="2" key="1">
    <citation type="submission" date="2025-08" db="UniProtKB">
        <authorList>
            <consortium name="Ensembl"/>
        </authorList>
    </citation>
    <scope>IDENTIFICATION</scope>
</reference>
<organism evidence="2 3">
    <name type="scientific">Varanus komodoensis</name>
    <name type="common">Komodo dragon</name>
    <dbReference type="NCBI Taxonomy" id="61221"/>
    <lineage>
        <taxon>Eukaryota</taxon>
        <taxon>Metazoa</taxon>
        <taxon>Chordata</taxon>
        <taxon>Craniata</taxon>
        <taxon>Vertebrata</taxon>
        <taxon>Euteleostomi</taxon>
        <taxon>Lepidosauria</taxon>
        <taxon>Squamata</taxon>
        <taxon>Bifurcata</taxon>
        <taxon>Unidentata</taxon>
        <taxon>Episquamata</taxon>
        <taxon>Toxicofera</taxon>
        <taxon>Anguimorpha</taxon>
        <taxon>Paleoanguimorpha</taxon>
        <taxon>Varanoidea</taxon>
        <taxon>Varanidae</taxon>
        <taxon>Varanus</taxon>
    </lineage>
</organism>
<dbReference type="Ensembl" id="ENSVKKT00000014280.1">
    <property type="protein sequence ID" value="ENSVKKP00000013946.1"/>
    <property type="gene ID" value="ENSVKKG00000009604.1"/>
</dbReference>
<dbReference type="Gene3D" id="3.40.190.10">
    <property type="entry name" value="Periplasmic binding protein-like II"/>
    <property type="match status" value="4"/>
</dbReference>
<dbReference type="SMART" id="SM00094">
    <property type="entry name" value="TR_FER"/>
    <property type="match status" value="1"/>
</dbReference>
<feature type="domain" description="Transferrin-like" evidence="1">
    <location>
        <begin position="1"/>
        <end position="110"/>
    </location>
</feature>
<accession>A0A8D2KY39</accession>
<dbReference type="GO" id="GO:0005886">
    <property type="term" value="C:plasma membrane"/>
    <property type="evidence" value="ECO:0007669"/>
    <property type="project" value="TreeGrafter"/>
</dbReference>
<dbReference type="PRINTS" id="PR00422">
    <property type="entry name" value="TRANSFERRIN"/>
</dbReference>
<dbReference type="GO" id="GO:0005769">
    <property type="term" value="C:early endosome"/>
    <property type="evidence" value="ECO:0007669"/>
    <property type="project" value="TreeGrafter"/>
</dbReference>
<name>A0A8D2KY39_VARKO</name>
<dbReference type="PANTHER" id="PTHR11485:SF28">
    <property type="entry name" value="OVOTRANSFERRIN"/>
    <property type="match status" value="1"/>
</dbReference>
<dbReference type="PROSITE" id="PS51408">
    <property type="entry name" value="TRANSFERRIN_LIKE_4"/>
    <property type="match status" value="2"/>
</dbReference>
<protein>
    <recommendedName>
        <fullName evidence="1">Transferrin-like domain-containing protein</fullName>
    </recommendedName>
</protein>
<evidence type="ECO:0000313" key="3">
    <source>
        <dbReference type="Proteomes" id="UP000694545"/>
    </source>
</evidence>
<dbReference type="Proteomes" id="UP000694545">
    <property type="component" value="Unplaced"/>
</dbReference>